<proteinExistence type="predicted"/>
<dbReference type="InterPro" id="IPR046671">
    <property type="entry name" value="DUF6541"/>
</dbReference>
<dbReference type="AlphaFoldDB" id="A0ABD5NU23"/>
<feature type="transmembrane region" description="Helical" evidence="1">
    <location>
        <begin position="285"/>
        <end position="302"/>
    </location>
</feature>
<comment type="caution">
    <text evidence="2">The sequence shown here is derived from an EMBL/GenBank/DDBJ whole genome shotgun (WGS) entry which is preliminary data.</text>
</comment>
<feature type="transmembrane region" description="Helical" evidence="1">
    <location>
        <begin position="412"/>
        <end position="435"/>
    </location>
</feature>
<organism evidence="2 3">
    <name type="scientific">Halovivax cerinus</name>
    <dbReference type="NCBI Taxonomy" id="1487865"/>
    <lineage>
        <taxon>Archaea</taxon>
        <taxon>Methanobacteriati</taxon>
        <taxon>Methanobacteriota</taxon>
        <taxon>Stenosarchaea group</taxon>
        <taxon>Halobacteria</taxon>
        <taxon>Halobacteriales</taxon>
        <taxon>Natrialbaceae</taxon>
        <taxon>Halovivax</taxon>
    </lineage>
</organism>
<evidence type="ECO:0000313" key="2">
    <source>
        <dbReference type="EMBL" id="MFC3960248.1"/>
    </source>
</evidence>
<keyword evidence="1" id="KW-1133">Transmembrane helix</keyword>
<keyword evidence="1" id="KW-0472">Membrane</keyword>
<feature type="transmembrane region" description="Helical" evidence="1">
    <location>
        <begin position="146"/>
        <end position="168"/>
    </location>
</feature>
<keyword evidence="3" id="KW-1185">Reference proteome</keyword>
<evidence type="ECO:0000313" key="3">
    <source>
        <dbReference type="Proteomes" id="UP001595846"/>
    </source>
</evidence>
<accession>A0ABD5NU23</accession>
<feature type="transmembrane region" description="Helical" evidence="1">
    <location>
        <begin position="447"/>
        <end position="474"/>
    </location>
</feature>
<keyword evidence="1" id="KW-0812">Transmembrane</keyword>
<name>A0ABD5NU23_9EURY</name>
<feature type="transmembrane region" description="Helical" evidence="1">
    <location>
        <begin position="256"/>
        <end position="273"/>
    </location>
</feature>
<feature type="transmembrane region" description="Helical" evidence="1">
    <location>
        <begin position="205"/>
        <end position="222"/>
    </location>
</feature>
<protein>
    <recommendedName>
        <fullName evidence="4">Glycosyltransferase RgtA/B/C/D-like domain-containing protein</fullName>
    </recommendedName>
</protein>
<evidence type="ECO:0008006" key="4">
    <source>
        <dbReference type="Google" id="ProtNLM"/>
    </source>
</evidence>
<sequence>MTTQRSQLATPGERALLAIGFGALTGAIALAHESPATGYELSIYAATPVWVWRLLGVAFALSLSLALATSAGWLRRLALCLGGGAAMVVAGMPVLRGYWFISGGDALTHLGWARGIASGAYGPRDLRYPGLHTVTTLVGETLGVGLAHAMMLVIVGLCGLFFGFVAMATARTFDSRYSPIFGAFSAFLLLPITTLSTFITPHSMSQAILFSAAFVFVLVAYLGQGPDGRSRRGYGLLAALLLVAIVLYHPQLAAHLLVVLFGICVTQALARRVRGFDAIARHTPIYGLTAVLAVAFLAWSATHELIQRVIRFHLVSTVEFLLGTNDTAGSSVGSQADSLSAVGGSLAVVVLKILGPHLVFGVLTGLLVLGVGLGVGRRRHGQLRSLVAYFTVGLAGLTVLFFLYFFGSSGMMYVRVFGFMMLFVTITGAVALAYGMEAITRARTRRLAQAGVAVAIGVLLVASLVGVFASPYVYKPAPHVTEQSMSEHADAFDAADDIGFVGIRSGPNRYADAHYAPLDRTSSYGAVTGEEIDAGLTSLESDRYLVVTEMDHERETIAYREIRYTDSQLSSVSTQPGVHRLQSSGEVTIYYVDSRS</sequence>
<dbReference type="RefSeq" id="WP_256532526.1">
    <property type="nucleotide sequence ID" value="NZ_CP101824.1"/>
</dbReference>
<gene>
    <name evidence="2" type="ORF">ACFOUR_17985</name>
</gene>
<feature type="transmembrane region" description="Helical" evidence="1">
    <location>
        <begin position="50"/>
        <end position="70"/>
    </location>
</feature>
<feature type="transmembrane region" description="Helical" evidence="1">
    <location>
        <begin position="234"/>
        <end position="250"/>
    </location>
</feature>
<feature type="transmembrane region" description="Helical" evidence="1">
    <location>
        <begin position="77"/>
        <end position="101"/>
    </location>
</feature>
<reference evidence="2 3" key="1">
    <citation type="journal article" date="2019" name="Int. J. Syst. Evol. Microbiol.">
        <title>The Global Catalogue of Microorganisms (GCM) 10K type strain sequencing project: providing services to taxonomists for standard genome sequencing and annotation.</title>
        <authorList>
            <consortium name="The Broad Institute Genomics Platform"/>
            <consortium name="The Broad Institute Genome Sequencing Center for Infectious Disease"/>
            <person name="Wu L."/>
            <person name="Ma J."/>
        </authorList>
    </citation>
    <scope>NUCLEOTIDE SEQUENCE [LARGE SCALE GENOMIC DNA]</scope>
    <source>
        <strain evidence="2 3">IBRC-M 10256</strain>
    </source>
</reference>
<feature type="transmembrane region" description="Helical" evidence="1">
    <location>
        <begin position="180"/>
        <end position="199"/>
    </location>
</feature>
<feature type="transmembrane region" description="Helical" evidence="1">
    <location>
        <begin position="386"/>
        <end position="406"/>
    </location>
</feature>
<dbReference type="GeneID" id="73901618"/>
<feature type="transmembrane region" description="Helical" evidence="1">
    <location>
        <begin position="353"/>
        <end position="374"/>
    </location>
</feature>
<dbReference type="Pfam" id="PF20176">
    <property type="entry name" value="DUF6541"/>
    <property type="match status" value="1"/>
</dbReference>
<dbReference type="Proteomes" id="UP001595846">
    <property type="component" value="Unassembled WGS sequence"/>
</dbReference>
<evidence type="ECO:0000256" key="1">
    <source>
        <dbReference type="SAM" id="Phobius"/>
    </source>
</evidence>
<dbReference type="EMBL" id="JBHSAQ010000016">
    <property type="protein sequence ID" value="MFC3960248.1"/>
    <property type="molecule type" value="Genomic_DNA"/>
</dbReference>